<name>A0A438C0C6_VITVI</name>
<feature type="region of interest" description="Disordered" evidence="3">
    <location>
        <begin position="293"/>
        <end position="327"/>
    </location>
</feature>
<accession>A0A438C0C6</accession>
<dbReference type="SUPFAM" id="SSF46785">
    <property type="entry name" value="Winged helix' DNA-binding domain"/>
    <property type="match status" value="1"/>
</dbReference>
<reference evidence="6 7" key="1">
    <citation type="journal article" date="2018" name="PLoS Genet.">
        <title>Population sequencing reveals clonal diversity and ancestral inbreeding in the grapevine cultivar Chardonnay.</title>
        <authorList>
            <person name="Roach M.J."/>
            <person name="Johnson D.L."/>
            <person name="Bohlmann J."/>
            <person name="van Vuuren H.J."/>
            <person name="Jones S.J."/>
            <person name="Pretorius I.S."/>
            <person name="Schmidt S.A."/>
            <person name="Borneman A.R."/>
        </authorList>
    </citation>
    <scope>NUCLEOTIDE SEQUENCE [LARGE SCALE GENOMIC DNA]</scope>
    <source>
        <strain evidence="7">cv. Chardonnay</strain>
        <tissue evidence="6">Leaf</tissue>
    </source>
</reference>
<evidence type="ECO:0000256" key="1">
    <source>
        <dbReference type="ARBA" id="ARBA00022884"/>
    </source>
</evidence>
<dbReference type="InterPro" id="IPR012677">
    <property type="entry name" value="Nucleotide-bd_a/b_plait_sf"/>
</dbReference>
<dbReference type="PROSITE" id="PS50961">
    <property type="entry name" value="HTH_LA"/>
    <property type="match status" value="1"/>
</dbReference>
<dbReference type="InterPro" id="IPR036390">
    <property type="entry name" value="WH_DNA-bd_sf"/>
</dbReference>
<feature type="domain" description="RRM" evidence="4">
    <location>
        <begin position="85"/>
        <end position="162"/>
    </location>
</feature>
<dbReference type="EMBL" id="QGNW01002586">
    <property type="protein sequence ID" value="RVW16671.1"/>
    <property type="molecule type" value="Genomic_DNA"/>
</dbReference>
<dbReference type="Pfam" id="PF00076">
    <property type="entry name" value="RRM_1"/>
    <property type="match status" value="1"/>
</dbReference>
<dbReference type="PROSITE" id="PS50102">
    <property type="entry name" value="RRM"/>
    <property type="match status" value="1"/>
</dbReference>
<dbReference type="InterPro" id="IPR035979">
    <property type="entry name" value="RBD_domain_sf"/>
</dbReference>
<dbReference type="AlphaFoldDB" id="A0A438C0C6"/>
<dbReference type="Gene3D" id="3.30.70.330">
    <property type="match status" value="1"/>
</dbReference>
<evidence type="ECO:0000256" key="3">
    <source>
        <dbReference type="SAM" id="MobiDB-lite"/>
    </source>
</evidence>
<dbReference type="PANTHER" id="PTHR22792">
    <property type="entry name" value="LUPUS LA PROTEIN-RELATED"/>
    <property type="match status" value="1"/>
</dbReference>
<evidence type="ECO:0000313" key="6">
    <source>
        <dbReference type="EMBL" id="RVW16671.1"/>
    </source>
</evidence>
<gene>
    <name evidence="6" type="primary">LARP6A_0</name>
    <name evidence="6" type="ORF">CK203_080884</name>
</gene>
<evidence type="ECO:0000259" key="5">
    <source>
        <dbReference type="PROSITE" id="PS50961"/>
    </source>
</evidence>
<feature type="domain" description="HTH La-type RNA-binding" evidence="5">
    <location>
        <begin position="1"/>
        <end position="78"/>
    </location>
</feature>
<proteinExistence type="predicted"/>
<sequence>MCVITNALYREPSETEDEHASGRNVASIPIAVIASFRKMKKLTQDIQLIVAALRESSQLVVSSDGKKVKRLHPLSLTEVKDSKICTVLIENLPEDHSTENIQRIFGAAGNIKKICIHDPYATEESTKDSRVEKLISGKLHAIVDYETVEAAERAVATLNNEQDWRNGMRSSFFTSKWYLGKYGQRRKGWKGSDMEKNSSVGAAHPAGDEENNSSERHDETPDEEVNYSNQLPACSHVCCFSFVSGWRAFDEREKWPRARNRGRSRGQKYRCMNGQVLIVIILKFLGHGTLSSSYGAEGSKPPPGPKMPDGTRGFTMGRGRPPVSSPN</sequence>
<dbReference type="InterPro" id="IPR006630">
    <property type="entry name" value="La_HTH"/>
</dbReference>
<dbReference type="SMART" id="SM00715">
    <property type="entry name" value="LA"/>
    <property type="match status" value="1"/>
</dbReference>
<dbReference type="PANTHER" id="PTHR22792:SF159">
    <property type="entry name" value="LA-RELATED PROTEIN 1B-RELATED"/>
    <property type="match status" value="1"/>
</dbReference>
<dbReference type="Proteomes" id="UP000288805">
    <property type="component" value="Unassembled WGS sequence"/>
</dbReference>
<dbReference type="InterPro" id="IPR036388">
    <property type="entry name" value="WH-like_DNA-bd_sf"/>
</dbReference>
<dbReference type="InterPro" id="IPR000504">
    <property type="entry name" value="RRM_dom"/>
</dbReference>
<comment type="caution">
    <text evidence="6">The sequence shown here is derived from an EMBL/GenBank/DDBJ whole genome shotgun (WGS) entry which is preliminary data.</text>
</comment>
<evidence type="ECO:0000313" key="7">
    <source>
        <dbReference type="Proteomes" id="UP000288805"/>
    </source>
</evidence>
<evidence type="ECO:0000259" key="4">
    <source>
        <dbReference type="PROSITE" id="PS50102"/>
    </source>
</evidence>
<dbReference type="InterPro" id="IPR034878">
    <property type="entry name" value="La-rel_plant_RRM"/>
</dbReference>
<dbReference type="Gene3D" id="1.10.10.10">
    <property type="entry name" value="Winged helix-like DNA-binding domain superfamily/Winged helix DNA-binding domain"/>
    <property type="match status" value="1"/>
</dbReference>
<dbReference type="GO" id="GO:0003723">
    <property type="term" value="F:RNA binding"/>
    <property type="evidence" value="ECO:0007669"/>
    <property type="project" value="UniProtKB-UniRule"/>
</dbReference>
<dbReference type="CDD" id="cd12288">
    <property type="entry name" value="RRM_La_like_plant"/>
    <property type="match status" value="1"/>
</dbReference>
<feature type="region of interest" description="Disordered" evidence="3">
    <location>
        <begin position="186"/>
        <end position="226"/>
    </location>
</feature>
<dbReference type="InterPro" id="IPR045180">
    <property type="entry name" value="La_dom_prot"/>
</dbReference>
<protein>
    <submittedName>
        <fullName evidence="6">La-related protein 6A</fullName>
    </submittedName>
</protein>
<evidence type="ECO:0000256" key="2">
    <source>
        <dbReference type="PROSITE-ProRule" id="PRU00332"/>
    </source>
</evidence>
<dbReference type="SUPFAM" id="SSF54928">
    <property type="entry name" value="RNA-binding domain, RBD"/>
    <property type="match status" value="1"/>
</dbReference>
<keyword evidence="1 2" id="KW-0694">RNA-binding</keyword>
<organism evidence="6 7">
    <name type="scientific">Vitis vinifera</name>
    <name type="common">Grape</name>
    <dbReference type="NCBI Taxonomy" id="29760"/>
    <lineage>
        <taxon>Eukaryota</taxon>
        <taxon>Viridiplantae</taxon>
        <taxon>Streptophyta</taxon>
        <taxon>Embryophyta</taxon>
        <taxon>Tracheophyta</taxon>
        <taxon>Spermatophyta</taxon>
        <taxon>Magnoliopsida</taxon>
        <taxon>eudicotyledons</taxon>
        <taxon>Gunneridae</taxon>
        <taxon>Pentapetalae</taxon>
        <taxon>rosids</taxon>
        <taxon>Vitales</taxon>
        <taxon>Vitaceae</taxon>
        <taxon>Viteae</taxon>
        <taxon>Vitis</taxon>
    </lineage>
</organism>